<accession>A0A9W6P8Y3</accession>
<evidence type="ECO:0000259" key="4">
    <source>
        <dbReference type="PROSITE" id="PS50949"/>
    </source>
</evidence>
<evidence type="ECO:0000313" key="5">
    <source>
        <dbReference type="EMBL" id="GLU49780.1"/>
    </source>
</evidence>
<dbReference type="Proteomes" id="UP001165092">
    <property type="component" value="Unassembled WGS sequence"/>
</dbReference>
<dbReference type="PROSITE" id="PS50949">
    <property type="entry name" value="HTH_GNTR"/>
    <property type="match status" value="1"/>
</dbReference>
<evidence type="ECO:0000313" key="6">
    <source>
        <dbReference type="Proteomes" id="UP001165092"/>
    </source>
</evidence>
<dbReference type="GO" id="GO:0003700">
    <property type="term" value="F:DNA-binding transcription factor activity"/>
    <property type="evidence" value="ECO:0007669"/>
    <property type="project" value="InterPro"/>
</dbReference>
<reference evidence="5" key="1">
    <citation type="submission" date="2023-02" db="EMBL/GenBank/DDBJ databases">
        <title>Nocardiopsis ansamitocini NBRC 112285.</title>
        <authorList>
            <person name="Ichikawa N."/>
            <person name="Sato H."/>
            <person name="Tonouchi N."/>
        </authorList>
    </citation>
    <scope>NUCLEOTIDE SEQUENCE</scope>
    <source>
        <strain evidence="5">NBRC 112285</strain>
    </source>
</reference>
<dbReference type="InterPro" id="IPR036388">
    <property type="entry name" value="WH-like_DNA-bd_sf"/>
</dbReference>
<dbReference type="CDD" id="cd07377">
    <property type="entry name" value="WHTH_GntR"/>
    <property type="match status" value="1"/>
</dbReference>
<keyword evidence="2" id="KW-0238">DNA-binding</keyword>
<dbReference type="RefSeq" id="WP_285761321.1">
    <property type="nucleotide sequence ID" value="NZ_BSQG01000009.1"/>
</dbReference>
<comment type="caution">
    <text evidence="5">The sequence shown here is derived from an EMBL/GenBank/DDBJ whole genome shotgun (WGS) entry which is preliminary data.</text>
</comment>
<evidence type="ECO:0000256" key="2">
    <source>
        <dbReference type="ARBA" id="ARBA00023125"/>
    </source>
</evidence>
<keyword evidence="3" id="KW-0804">Transcription</keyword>
<dbReference type="SMART" id="SM00895">
    <property type="entry name" value="FCD"/>
    <property type="match status" value="1"/>
</dbReference>
<dbReference type="GO" id="GO:0003677">
    <property type="term" value="F:DNA binding"/>
    <property type="evidence" value="ECO:0007669"/>
    <property type="project" value="UniProtKB-KW"/>
</dbReference>
<protein>
    <submittedName>
        <fullName evidence="5">Transcriptional regulator</fullName>
    </submittedName>
</protein>
<dbReference type="Pfam" id="PF07729">
    <property type="entry name" value="FCD"/>
    <property type="match status" value="1"/>
</dbReference>
<name>A0A9W6P8Y3_9ACTN</name>
<dbReference type="SUPFAM" id="SSF48008">
    <property type="entry name" value="GntR ligand-binding domain-like"/>
    <property type="match status" value="1"/>
</dbReference>
<evidence type="ECO:0000256" key="1">
    <source>
        <dbReference type="ARBA" id="ARBA00023015"/>
    </source>
</evidence>
<dbReference type="PRINTS" id="PR00035">
    <property type="entry name" value="HTHGNTR"/>
</dbReference>
<dbReference type="InterPro" id="IPR036390">
    <property type="entry name" value="WH_DNA-bd_sf"/>
</dbReference>
<evidence type="ECO:0000256" key="3">
    <source>
        <dbReference type="ARBA" id="ARBA00023163"/>
    </source>
</evidence>
<feature type="domain" description="HTH gntR-type" evidence="4">
    <location>
        <begin position="15"/>
        <end position="82"/>
    </location>
</feature>
<dbReference type="EMBL" id="BSQG01000009">
    <property type="protein sequence ID" value="GLU49780.1"/>
    <property type="molecule type" value="Genomic_DNA"/>
</dbReference>
<dbReference type="Gene3D" id="1.10.10.10">
    <property type="entry name" value="Winged helix-like DNA-binding domain superfamily/Winged helix DNA-binding domain"/>
    <property type="match status" value="1"/>
</dbReference>
<dbReference type="InterPro" id="IPR011711">
    <property type="entry name" value="GntR_C"/>
</dbReference>
<dbReference type="Pfam" id="PF00392">
    <property type="entry name" value="GntR"/>
    <property type="match status" value="1"/>
</dbReference>
<dbReference type="InterPro" id="IPR008920">
    <property type="entry name" value="TF_FadR/GntR_C"/>
</dbReference>
<organism evidence="5 6">
    <name type="scientific">Nocardiopsis ansamitocini</name>
    <dbReference type="NCBI Taxonomy" id="1670832"/>
    <lineage>
        <taxon>Bacteria</taxon>
        <taxon>Bacillati</taxon>
        <taxon>Actinomycetota</taxon>
        <taxon>Actinomycetes</taxon>
        <taxon>Streptosporangiales</taxon>
        <taxon>Nocardiopsidaceae</taxon>
        <taxon>Nocardiopsis</taxon>
    </lineage>
</organism>
<dbReference type="Gene3D" id="1.20.120.530">
    <property type="entry name" value="GntR ligand-binding domain-like"/>
    <property type="match status" value="1"/>
</dbReference>
<proteinExistence type="predicted"/>
<dbReference type="PANTHER" id="PTHR43537:SF24">
    <property type="entry name" value="GLUCONATE OPERON TRANSCRIPTIONAL REPRESSOR"/>
    <property type="match status" value="1"/>
</dbReference>
<keyword evidence="1" id="KW-0805">Transcription regulation</keyword>
<dbReference type="SMART" id="SM00345">
    <property type="entry name" value="HTH_GNTR"/>
    <property type="match status" value="1"/>
</dbReference>
<dbReference type="AlphaFoldDB" id="A0A9W6P8Y3"/>
<dbReference type="SUPFAM" id="SSF46785">
    <property type="entry name" value="Winged helix' DNA-binding domain"/>
    <property type="match status" value="1"/>
</dbReference>
<sequence length="241" mass="26375">MTSPADRHRAIPRRASLTDEVVAAVREGVRTGAYLPGELYSVYQLAEQLEVSRSPVREALLRLAEAGLVAFERNRGFRIVLPDPRDIAEIFGVRLALELPAVRRIADRRDPAVLAEIDHCAAAMREAARSGDRAGFFRDDQRLHELILRGSGNARAAAIVGSLRDTVRLLGASTAGRSRTLQEIETEHRPVVEALRAGDPGAAEQAMRDHLTRTGRLLVAQALGDADHTDALDRLWTEVVG</sequence>
<gene>
    <name evidence="5" type="ORF">Nans01_41310</name>
</gene>
<keyword evidence="6" id="KW-1185">Reference proteome</keyword>
<dbReference type="PANTHER" id="PTHR43537">
    <property type="entry name" value="TRANSCRIPTIONAL REGULATOR, GNTR FAMILY"/>
    <property type="match status" value="1"/>
</dbReference>
<dbReference type="InterPro" id="IPR000524">
    <property type="entry name" value="Tscrpt_reg_HTH_GntR"/>
</dbReference>